<dbReference type="Pfam" id="PF01796">
    <property type="entry name" value="OB_ChsH2_C"/>
    <property type="match status" value="1"/>
</dbReference>
<dbReference type="InterPro" id="IPR012340">
    <property type="entry name" value="NA-bd_OB-fold"/>
</dbReference>
<dbReference type="RefSeq" id="WP_332287636.1">
    <property type="nucleotide sequence ID" value="NZ_JAZIBG010000009.1"/>
</dbReference>
<dbReference type="EMBL" id="JAZIBG010000009">
    <property type="protein sequence ID" value="MEF7612742.1"/>
    <property type="molecule type" value="Genomic_DNA"/>
</dbReference>
<dbReference type="InterPro" id="IPR052513">
    <property type="entry name" value="Thioester_dehydratase-like"/>
</dbReference>
<gene>
    <name evidence="3" type="ORF">V4F39_02390</name>
</gene>
<dbReference type="InterPro" id="IPR022002">
    <property type="entry name" value="ChsH2_Znr"/>
</dbReference>
<sequence>MQEQAGASLQAFAQEARYFATLAQGVFEIPCCQDCGRWHFYPRACCPYCHSESLAWRRPSGRGTVYSTTTVRKPAGGDYCVCLVDLDEGPRLMSTVVDTPPAEVRIGQRVEARVQVDGDAALLVFAPAGGRP</sequence>
<reference evidence="3 4" key="1">
    <citation type="submission" date="2024-02" db="EMBL/GenBank/DDBJ databases">
        <title>Genome sequence of Aquincola sp. MAHUQ-54.</title>
        <authorList>
            <person name="Huq M.A."/>
        </authorList>
    </citation>
    <scope>NUCLEOTIDE SEQUENCE [LARGE SCALE GENOMIC DNA]</scope>
    <source>
        <strain evidence="3 4">MAHUQ-54</strain>
    </source>
</reference>
<dbReference type="AlphaFoldDB" id="A0AAW9Q7V2"/>
<dbReference type="Gene3D" id="6.10.30.10">
    <property type="match status" value="1"/>
</dbReference>
<dbReference type="InterPro" id="IPR002878">
    <property type="entry name" value="ChsH2_C"/>
</dbReference>
<evidence type="ECO:0000259" key="2">
    <source>
        <dbReference type="Pfam" id="PF12172"/>
    </source>
</evidence>
<name>A0AAW9Q7V2_9BURK</name>
<organism evidence="3 4">
    <name type="scientific">Aquincola agrisoli</name>
    <dbReference type="NCBI Taxonomy" id="3119538"/>
    <lineage>
        <taxon>Bacteria</taxon>
        <taxon>Pseudomonadati</taxon>
        <taxon>Pseudomonadota</taxon>
        <taxon>Betaproteobacteria</taxon>
        <taxon>Burkholderiales</taxon>
        <taxon>Sphaerotilaceae</taxon>
        <taxon>Aquincola</taxon>
    </lineage>
</organism>
<dbReference type="SUPFAM" id="SSF50249">
    <property type="entry name" value="Nucleic acid-binding proteins"/>
    <property type="match status" value="1"/>
</dbReference>
<accession>A0AAW9Q7V2</accession>
<evidence type="ECO:0000259" key="1">
    <source>
        <dbReference type="Pfam" id="PF01796"/>
    </source>
</evidence>
<dbReference type="PANTHER" id="PTHR34075">
    <property type="entry name" value="BLR3430 PROTEIN"/>
    <property type="match status" value="1"/>
</dbReference>
<comment type="caution">
    <text evidence="3">The sequence shown here is derived from an EMBL/GenBank/DDBJ whole genome shotgun (WGS) entry which is preliminary data.</text>
</comment>
<proteinExistence type="predicted"/>
<evidence type="ECO:0000313" key="3">
    <source>
        <dbReference type="EMBL" id="MEF7612742.1"/>
    </source>
</evidence>
<protein>
    <submittedName>
        <fullName evidence="3">OB-fold domain-containing protein</fullName>
    </submittedName>
</protein>
<keyword evidence="4" id="KW-1185">Reference proteome</keyword>
<feature type="domain" description="ChsH2 C-terminal OB-fold" evidence="1">
    <location>
        <begin position="56"/>
        <end position="114"/>
    </location>
</feature>
<feature type="domain" description="ChsH2 rubredoxin-like zinc ribbon" evidence="2">
    <location>
        <begin position="22"/>
        <end position="54"/>
    </location>
</feature>
<dbReference type="PANTHER" id="PTHR34075:SF5">
    <property type="entry name" value="BLR3430 PROTEIN"/>
    <property type="match status" value="1"/>
</dbReference>
<dbReference type="Proteomes" id="UP001336250">
    <property type="component" value="Unassembled WGS sequence"/>
</dbReference>
<evidence type="ECO:0000313" key="4">
    <source>
        <dbReference type="Proteomes" id="UP001336250"/>
    </source>
</evidence>
<dbReference type="Pfam" id="PF12172">
    <property type="entry name" value="zf-ChsH2"/>
    <property type="match status" value="1"/>
</dbReference>